<gene>
    <name evidence="12" type="primary">COG3</name>
    <name evidence="12" type="ORF">MNAN1_000624</name>
</gene>
<evidence type="ECO:0000256" key="2">
    <source>
        <dbReference type="ARBA" id="ARBA00009936"/>
    </source>
</evidence>
<feature type="domain" description="Conserved oligomeric Golgi complex subunit 3 N-terminal" evidence="10">
    <location>
        <begin position="84"/>
        <end position="220"/>
    </location>
</feature>
<evidence type="ECO:0000313" key="13">
    <source>
        <dbReference type="Proteomes" id="UP001213623"/>
    </source>
</evidence>
<keyword evidence="6" id="KW-0333">Golgi apparatus</keyword>
<keyword evidence="4" id="KW-0813">Transport</keyword>
<evidence type="ECO:0000256" key="1">
    <source>
        <dbReference type="ARBA" id="ARBA00004395"/>
    </source>
</evidence>
<dbReference type="GO" id="GO:0017119">
    <property type="term" value="C:Golgi transport complex"/>
    <property type="evidence" value="ECO:0007669"/>
    <property type="project" value="TreeGrafter"/>
</dbReference>
<keyword evidence="9" id="KW-0175">Coiled coil</keyword>
<dbReference type="GO" id="GO:0007030">
    <property type="term" value="P:Golgi organization"/>
    <property type="evidence" value="ECO:0007669"/>
    <property type="project" value="TreeGrafter"/>
</dbReference>
<dbReference type="PANTHER" id="PTHR13302">
    <property type="entry name" value="CONSERVED OLIGOMERIC GOLGI COMPLEX COMPONENT 3"/>
    <property type="match status" value="1"/>
</dbReference>
<feature type="domain" description="Conserved oligomeric Golgi complex subunit 3 C-terminal" evidence="11">
    <location>
        <begin position="260"/>
        <end position="544"/>
    </location>
</feature>
<protein>
    <recommendedName>
        <fullName evidence="3">Conserved oligomeric Golgi complex subunit 3</fullName>
    </recommendedName>
    <alternativeName>
        <fullName evidence="8">Component of oligomeric Golgi complex 3</fullName>
    </alternativeName>
</protein>
<dbReference type="PANTHER" id="PTHR13302:SF8">
    <property type="entry name" value="CONSERVED OLIGOMERIC GOLGI COMPLEX SUBUNIT 3"/>
    <property type="match status" value="1"/>
</dbReference>
<sequence length="715" mass="79146">MAATTPALSLDDWYSQYAPLSDAQRVSVSRVSAWVSTQADRVDAALQESDPASPPRATSLTHRLASMAAQQAQALHPDDTHEMDLLQDGVRELDSLTAQVAELQASMAQLRAGLAFVQDSSSDLMGQASHYLHDQNELERKRDDIQLRLSYFSVLPPATALLSSSDTSVDTPEFRSTVDRLLLALKFMESHRQYLDAPVYQLRLLNALQRAMSIVRQSFSVAGAEIVTESQMHIREALHVRDYAAENRFFDPSSSRVNELLYGRFEPLHAKYATYMENLAQLAAHHEELRGVWQDVRALWSQWRVSLLQDCLAACTSSAGESSMTLCARLEQLLTSMERYSEHERALGAQMFPSTTADTVLDKVFAAIHGQIHAWLAPKWASEGLEAMAELAAVLQRYRNEPWCAPIFLEALERLERCATAVYKNKLVGYVPSREDLAYPAILQDWQRSSSSSAPGTSEAARSTWYAPVRAVHTLLEALGPHVSHTALASWTYKAVHECQQKVQEASKTMRADKVGSDEGDAGDALLFQLQHLLILRAHVQKVQSMVGDVDASAPVSKSTTSALWFLGNWGTSPSRPATLLTLTEDLEAAITATTNEVGAFLSANLALPLQIFAQQAGATPAKAWDAWQAFQQSLDVNVDDMRVKWPLYLEATQVEATRKAMLQALRATYEAFLARWQALVTSNSSDETCAQLSRVPPPEQLCTELCQKLLAEVV</sequence>
<evidence type="ECO:0000259" key="11">
    <source>
        <dbReference type="Pfam" id="PF20671"/>
    </source>
</evidence>
<name>A0AAF0J644_9BASI</name>
<evidence type="ECO:0000256" key="5">
    <source>
        <dbReference type="ARBA" id="ARBA00022927"/>
    </source>
</evidence>
<dbReference type="GO" id="GO:0000139">
    <property type="term" value="C:Golgi membrane"/>
    <property type="evidence" value="ECO:0007669"/>
    <property type="project" value="UniProtKB-SubCell"/>
</dbReference>
<feature type="coiled-coil region" evidence="9">
    <location>
        <begin position="86"/>
        <end position="113"/>
    </location>
</feature>
<proteinExistence type="inferred from homology"/>
<evidence type="ECO:0000256" key="6">
    <source>
        <dbReference type="ARBA" id="ARBA00023034"/>
    </source>
</evidence>
<comment type="similarity">
    <text evidence="2">Belongs to the COG3 family.</text>
</comment>
<evidence type="ECO:0000256" key="8">
    <source>
        <dbReference type="ARBA" id="ARBA00031339"/>
    </source>
</evidence>
<evidence type="ECO:0000313" key="12">
    <source>
        <dbReference type="EMBL" id="WFD25660.1"/>
    </source>
</evidence>
<reference evidence="12" key="1">
    <citation type="submission" date="2023-03" db="EMBL/GenBank/DDBJ databases">
        <title>Mating type loci evolution in Malassezia.</title>
        <authorList>
            <person name="Coelho M.A."/>
        </authorList>
    </citation>
    <scope>NUCLEOTIDE SEQUENCE</scope>
    <source>
        <strain evidence="12">CBS 9557</strain>
    </source>
</reference>
<dbReference type="InterPro" id="IPR007265">
    <property type="entry name" value="COG_su3"/>
</dbReference>
<organism evidence="12 13">
    <name type="scientific">Malassezia nana</name>
    <dbReference type="NCBI Taxonomy" id="180528"/>
    <lineage>
        <taxon>Eukaryota</taxon>
        <taxon>Fungi</taxon>
        <taxon>Dikarya</taxon>
        <taxon>Basidiomycota</taxon>
        <taxon>Ustilaginomycotina</taxon>
        <taxon>Malasseziomycetes</taxon>
        <taxon>Malasseziales</taxon>
        <taxon>Malasseziaceae</taxon>
        <taxon>Malassezia</taxon>
    </lineage>
</organism>
<dbReference type="Pfam" id="PF20671">
    <property type="entry name" value="COG3_C"/>
    <property type="match status" value="1"/>
</dbReference>
<evidence type="ECO:0000256" key="9">
    <source>
        <dbReference type="SAM" id="Coils"/>
    </source>
</evidence>
<dbReference type="EMBL" id="CP119892">
    <property type="protein sequence ID" value="WFD25660.1"/>
    <property type="molecule type" value="Genomic_DNA"/>
</dbReference>
<dbReference type="GO" id="GO:0006891">
    <property type="term" value="P:intra-Golgi vesicle-mediated transport"/>
    <property type="evidence" value="ECO:0007669"/>
    <property type="project" value="TreeGrafter"/>
</dbReference>
<dbReference type="GO" id="GO:0006886">
    <property type="term" value="P:intracellular protein transport"/>
    <property type="evidence" value="ECO:0007669"/>
    <property type="project" value="InterPro"/>
</dbReference>
<keyword evidence="13" id="KW-1185">Reference proteome</keyword>
<keyword evidence="5" id="KW-0653">Protein transport</keyword>
<dbReference type="Proteomes" id="UP001213623">
    <property type="component" value="Chromosome 1"/>
</dbReference>
<comment type="subcellular location">
    <subcellularLocation>
        <location evidence="1">Golgi apparatus membrane</location>
        <topology evidence="1">Peripheral membrane protein</topology>
    </subcellularLocation>
</comment>
<evidence type="ECO:0000256" key="4">
    <source>
        <dbReference type="ARBA" id="ARBA00022448"/>
    </source>
</evidence>
<keyword evidence="7" id="KW-0472">Membrane</keyword>
<dbReference type="AlphaFoldDB" id="A0AAF0J644"/>
<dbReference type="InterPro" id="IPR048685">
    <property type="entry name" value="COG3_C"/>
</dbReference>
<dbReference type="Pfam" id="PF04136">
    <property type="entry name" value="COG3_N"/>
    <property type="match status" value="1"/>
</dbReference>
<evidence type="ECO:0000259" key="10">
    <source>
        <dbReference type="Pfam" id="PF04136"/>
    </source>
</evidence>
<evidence type="ECO:0000256" key="7">
    <source>
        <dbReference type="ARBA" id="ARBA00023136"/>
    </source>
</evidence>
<accession>A0AAF0J644</accession>
<dbReference type="InterPro" id="IPR048320">
    <property type="entry name" value="COG3_N"/>
</dbReference>
<dbReference type="GO" id="GO:0005801">
    <property type="term" value="C:cis-Golgi network"/>
    <property type="evidence" value="ECO:0007669"/>
    <property type="project" value="InterPro"/>
</dbReference>
<evidence type="ECO:0000256" key="3">
    <source>
        <dbReference type="ARBA" id="ARBA00020976"/>
    </source>
</evidence>